<sequence length="350" mass="39003">MAKRRSGYVRDSSNLFEATDDEYFVASILLELCHPKAESVSRPRFPLSWGAKKKRRFTDETPPQRRLPLPSLPLPPPPPPPPPQPVATLSFQESGFSGPEGDAALKAEAASSPASPLSFSPSESDENPKHLKRKLSEKKQTIKEWLDTIEEVTKSNKFFEEEMEKLKSYYEELKAKNLRLKARKQELMHSNGIGKIRLEASNSNSTGLRFEMKLGQTTIKSTFPTDNQDHHLSHIPGIVVHQSSVIVNQTATIPEPSDYYYAQQCGRMQSSHTSGGGLGHKSIDDVCPLGIPDLNLSPVDSLWTDSDLPSSSIDNKSFTRAVAAQARHRRMQICRDKNSGASNKLRISLR</sequence>
<feature type="region of interest" description="Disordered" evidence="2">
    <location>
        <begin position="51"/>
        <end position="135"/>
    </location>
</feature>
<dbReference type="PANTHER" id="PTHR37614">
    <property type="entry name" value="OS02G0121400 PROTEIN"/>
    <property type="match status" value="1"/>
</dbReference>
<feature type="compositionally biased region" description="Pro residues" evidence="2">
    <location>
        <begin position="70"/>
        <end position="85"/>
    </location>
</feature>
<evidence type="ECO:0000256" key="1">
    <source>
        <dbReference type="SAM" id="Coils"/>
    </source>
</evidence>
<name>A0A2P2ILS3_RHIMU</name>
<protein>
    <submittedName>
        <fullName evidence="3">Uncharacterized protein</fullName>
    </submittedName>
</protein>
<evidence type="ECO:0000313" key="3">
    <source>
        <dbReference type="EMBL" id="MBW82148.1"/>
    </source>
</evidence>
<organism evidence="3">
    <name type="scientific">Rhizophora mucronata</name>
    <name type="common">Asiatic mangrove</name>
    <dbReference type="NCBI Taxonomy" id="61149"/>
    <lineage>
        <taxon>Eukaryota</taxon>
        <taxon>Viridiplantae</taxon>
        <taxon>Streptophyta</taxon>
        <taxon>Embryophyta</taxon>
        <taxon>Tracheophyta</taxon>
        <taxon>Spermatophyta</taxon>
        <taxon>Magnoliopsida</taxon>
        <taxon>eudicotyledons</taxon>
        <taxon>Gunneridae</taxon>
        <taxon>Pentapetalae</taxon>
        <taxon>rosids</taxon>
        <taxon>fabids</taxon>
        <taxon>Malpighiales</taxon>
        <taxon>Rhizophoraceae</taxon>
        <taxon>Rhizophora</taxon>
    </lineage>
</organism>
<proteinExistence type="predicted"/>
<feature type="coiled-coil region" evidence="1">
    <location>
        <begin position="142"/>
        <end position="190"/>
    </location>
</feature>
<dbReference type="PANTHER" id="PTHR37614:SF2">
    <property type="entry name" value="OS02G0121400 PROTEIN"/>
    <property type="match status" value="1"/>
</dbReference>
<dbReference type="EMBL" id="GGEC01001665">
    <property type="protein sequence ID" value="MBW82148.1"/>
    <property type="molecule type" value="Transcribed_RNA"/>
</dbReference>
<evidence type="ECO:0000256" key="2">
    <source>
        <dbReference type="SAM" id="MobiDB-lite"/>
    </source>
</evidence>
<dbReference type="AlphaFoldDB" id="A0A2P2ILS3"/>
<reference evidence="3" key="1">
    <citation type="submission" date="2018-02" db="EMBL/GenBank/DDBJ databases">
        <title>Rhizophora mucronata_Transcriptome.</title>
        <authorList>
            <person name="Meera S.P."/>
            <person name="Sreeshan A."/>
            <person name="Augustine A."/>
        </authorList>
    </citation>
    <scope>NUCLEOTIDE SEQUENCE</scope>
    <source>
        <tissue evidence="3">Leaf</tissue>
    </source>
</reference>
<accession>A0A2P2ILS3</accession>
<feature type="compositionally biased region" description="Low complexity" evidence="2">
    <location>
        <begin position="104"/>
        <end position="122"/>
    </location>
</feature>
<keyword evidence="1" id="KW-0175">Coiled coil</keyword>